<reference evidence="8" key="3">
    <citation type="submission" date="2023-05" db="EMBL/GenBank/DDBJ databases">
        <authorList>
            <person name="Smith C.H."/>
        </authorList>
    </citation>
    <scope>NUCLEOTIDE SEQUENCE</scope>
    <source>
        <strain evidence="8">CHS0354</strain>
        <tissue evidence="8">Mantle</tissue>
    </source>
</reference>
<dbReference type="PRINTS" id="PR00188">
    <property type="entry name" value="PLANTGLOBIN"/>
</dbReference>
<evidence type="ECO:0000256" key="5">
    <source>
        <dbReference type="ARBA" id="ARBA00023004"/>
    </source>
</evidence>
<keyword evidence="5" id="KW-0408">Iron</keyword>
<evidence type="ECO:0000256" key="6">
    <source>
        <dbReference type="RuleBase" id="RU000356"/>
    </source>
</evidence>
<accession>A0AAE0SZY8</accession>
<dbReference type="GO" id="GO:0019825">
    <property type="term" value="F:oxygen binding"/>
    <property type="evidence" value="ECO:0007669"/>
    <property type="project" value="InterPro"/>
</dbReference>
<organism evidence="8 9">
    <name type="scientific">Potamilus streckersoni</name>
    <dbReference type="NCBI Taxonomy" id="2493646"/>
    <lineage>
        <taxon>Eukaryota</taxon>
        <taxon>Metazoa</taxon>
        <taxon>Spiralia</taxon>
        <taxon>Lophotrochozoa</taxon>
        <taxon>Mollusca</taxon>
        <taxon>Bivalvia</taxon>
        <taxon>Autobranchia</taxon>
        <taxon>Heteroconchia</taxon>
        <taxon>Palaeoheterodonta</taxon>
        <taxon>Unionida</taxon>
        <taxon>Unionoidea</taxon>
        <taxon>Unionidae</taxon>
        <taxon>Ambleminae</taxon>
        <taxon>Lampsilini</taxon>
        <taxon>Potamilus</taxon>
    </lineage>
</organism>
<keyword evidence="1 6" id="KW-0813">Transport</keyword>
<dbReference type="PROSITE" id="PS01033">
    <property type="entry name" value="GLOBIN"/>
    <property type="match status" value="1"/>
</dbReference>
<evidence type="ECO:0000256" key="1">
    <source>
        <dbReference type="ARBA" id="ARBA00022448"/>
    </source>
</evidence>
<dbReference type="GO" id="GO:0046872">
    <property type="term" value="F:metal ion binding"/>
    <property type="evidence" value="ECO:0007669"/>
    <property type="project" value="UniProtKB-KW"/>
</dbReference>
<dbReference type="InterPro" id="IPR009050">
    <property type="entry name" value="Globin-like_sf"/>
</dbReference>
<comment type="similarity">
    <text evidence="6">Belongs to the globin family.</text>
</comment>
<dbReference type="Gene3D" id="1.10.490.10">
    <property type="entry name" value="Globins"/>
    <property type="match status" value="1"/>
</dbReference>
<evidence type="ECO:0000313" key="8">
    <source>
        <dbReference type="EMBL" id="KAK3601257.1"/>
    </source>
</evidence>
<proteinExistence type="inferred from homology"/>
<comment type="caution">
    <text evidence="8">The sequence shown here is derived from an EMBL/GenBank/DDBJ whole genome shotgun (WGS) entry which is preliminary data.</text>
</comment>
<dbReference type="InterPro" id="IPR012292">
    <property type="entry name" value="Globin/Proto"/>
</dbReference>
<evidence type="ECO:0000313" key="9">
    <source>
        <dbReference type="Proteomes" id="UP001195483"/>
    </source>
</evidence>
<dbReference type="Pfam" id="PF00042">
    <property type="entry name" value="Globin"/>
    <property type="match status" value="1"/>
</dbReference>
<dbReference type="SUPFAM" id="SSF46458">
    <property type="entry name" value="Globin-like"/>
    <property type="match status" value="1"/>
</dbReference>
<keyword evidence="9" id="KW-1185">Reference proteome</keyword>
<keyword evidence="2 6" id="KW-0349">Heme</keyword>
<dbReference type="GO" id="GO:0005344">
    <property type="term" value="F:oxygen carrier activity"/>
    <property type="evidence" value="ECO:0007669"/>
    <property type="project" value="UniProtKB-KW"/>
</dbReference>
<dbReference type="PANTHER" id="PTHR46458:SF1">
    <property type="entry name" value="GEO09476P1"/>
    <property type="match status" value="1"/>
</dbReference>
<dbReference type="InterPro" id="IPR050532">
    <property type="entry name" value="Globin-like_OT"/>
</dbReference>
<reference evidence="8" key="2">
    <citation type="journal article" date="2021" name="Genome Biol. Evol.">
        <title>Developing a high-quality reference genome for a parasitic bivalve with doubly uniparental inheritance (Bivalvia: Unionida).</title>
        <authorList>
            <person name="Smith C.H."/>
        </authorList>
    </citation>
    <scope>NUCLEOTIDE SEQUENCE</scope>
    <source>
        <strain evidence="8">CHS0354</strain>
        <tissue evidence="8">Mantle</tissue>
    </source>
</reference>
<evidence type="ECO:0000259" key="7">
    <source>
        <dbReference type="PROSITE" id="PS01033"/>
    </source>
</evidence>
<feature type="domain" description="Globin" evidence="7">
    <location>
        <begin position="36"/>
        <end position="183"/>
    </location>
</feature>
<dbReference type="GO" id="GO:0020037">
    <property type="term" value="F:heme binding"/>
    <property type="evidence" value="ECO:0007669"/>
    <property type="project" value="InterPro"/>
</dbReference>
<name>A0AAE0SZY8_9BIVA</name>
<dbReference type="InterPro" id="IPR000971">
    <property type="entry name" value="Globin"/>
</dbReference>
<sequence length="184" mass="21277">MECLYGCDRSKKQRTYLDDSRRSVTAVDDCQELLPNLTADQKCILEETWGIVQSDISKVGVVLFMRLFEKCPNVQDLFVPLRGLSSEELRNSDRLREHGMRVMGIIEKCVARLHRPDQLEKLLLDLGQKHVYYNVKPDYIDLFGPQLQLAIKPAIGDRWTSEVEEAWSAFLNFISHIIKNAMTF</sequence>
<evidence type="ECO:0000256" key="3">
    <source>
        <dbReference type="ARBA" id="ARBA00022621"/>
    </source>
</evidence>
<dbReference type="EMBL" id="JAEAOA010002336">
    <property type="protein sequence ID" value="KAK3601257.1"/>
    <property type="molecule type" value="Genomic_DNA"/>
</dbReference>
<protein>
    <recommendedName>
        <fullName evidence="7">Globin domain-containing protein</fullName>
    </recommendedName>
</protein>
<evidence type="ECO:0000256" key="2">
    <source>
        <dbReference type="ARBA" id="ARBA00022617"/>
    </source>
</evidence>
<evidence type="ECO:0000256" key="4">
    <source>
        <dbReference type="ARBA" id="ARBA00022723"/>
    </source>
</evidence>
<reference evidence="8" key="1">
    <citation type="journal article" date="2021" name="Genome Biol. Evol.">
        <title>A High-Quality Reference Genome for a Parasitic Bivalve with Doubly Uniparental Inheritance (Bivalvia: Unionida).</title>
        <authorList>
            <person name="Smith C.H."/>
        </authorList>
    </citation>
    <scope>NUCLEOTIDE SEQUENCE</scope>
    <source>
        <strain evidence="8">CHS0354</strain>
    </source>
</reference>
<dbReference type="AlphaFoldDB" id="A0AAE0SZY8"/>
<dbReference type="Proteomes" id="UP001195483">
    <property type="component" value="Unassembled WGS sequence"/>
</dbReference>
<keyword evidence="4" id="KW-0479">Metal-binding</keyword>
<keyword evidence="3 6" id="KW-0561">Oxygen transport</keyword>
<dbReference type="PANTHER" id="PTHR46458">
    <property type="entry name" value="BLR2807 PROTEIN"/>
    <property type="match status" value="1"/>
</dbReference>
<gene>
    <name evidence="8" type="ORF">CHS0354_040436</name>
</gene>